<name>A0A0D1DCJ3_9RHOB</name>
<proteinExistence type="predicted"/>
<gene>
    <name evidence="1" type="ORF">jaqu_05940</name>
</gene>
<accession>A0A0D1DCJ3</accession>
<reference evidence="1 2" key="1">
    <citation type="submission" date="2015-02" db="EMBL/GenBank/DDBJ databases">
        <title>Genome Sequence of Jannaschia aquimarina DSM28248, a member of the Roseobacter clade.</title>
        <authorList>
            <person name="Voget S."/>
            <person name="Daniel R."/>
        </authorList>
    </citation>
    <scope>NUCLEOTIDE SEQUENCE [LARGE SCALE GENOMIC DNA]</scope>
    <source>
        <strain evidence="1 2">GSW-M26</strain>
    </source>
</reference>
<keyword evidence="2" id="KW-1185">Reference proteome</keyword>
<sequence length="33" mass="3264">MGSAEVAMTVSMAAAAEVAAATEDPLVAAQSRR</sequence>
<evidence type="ECO:0000313" key="2">
    <source>
        <dbReference type="Proteomes" id="UP000032232"/>
    </source>
</evidence>
<evidence type="ECO:0000313" key="1">
    <source>
        <dbReference type="EMBL" id="KIT17703.1"/>
    </source>
</evidence>
<dbReference type="STRING" id="935700.jaqu_05940"/>
<dbReference type="Proteomes" id="UP000032232">
    <property type="component" value="Unassembled WGS sequence"/>
</dbReference>
<protein>
    <submittedName>
        <fullName evidence="1">Uncharacterized protein</fullName>
    </submittedName>
</protein>
<organism evidence="1 2">
    <name type="scientific">Jannaschia aquimarina</name>
    <dbReference type="NCBI Taxonomy" id="935700"/>
    <lineage>
        <taxon>Bacteria</taxon>
        <taxon>Pseudomonadati</taxon>
        <taxon>Pseudomonadota</taxon>
        <taxon>Alphaproteobacteria</taxon>
        <taxon>Rhodobacterales</taxon>
        <taxon>Roseobacteraceae</taxon>
        <taxon>Jannaschia</taxon>
    </lineage>
</organism>
<dbReference type="AlphaFoldDB" id="A0A0D1DCJ3"/>
<comment type="caution">
    <text evidence="1">The sequence shown here is derived from an EMBL/GenBank/DDBJ whole genome shotgun (WGS) entry which is preliminary data.</text>
</comment>
<dbReference type="EMBL" id="JYFE01000016">
    <property type="protein sequence ID" value="KIT17703.1"/>
    <property type="molecule type" value="Genomic_DNA"/>
</dbReference>